<dbReference type="InterPro" id="IPR050879">
    <property type="entry name" value="Acyltransferase_3"/>
</dbReference>
<evidence type="ECO:0000313" key="5">
    <source>
        <dbReference type="Proteomes" id="UP000284451"/>
    </source>
</evidence>
<reference evidence="4 5" key="1">
    <citation type="submission" date="2019-01" db="EMBL/GenBank/DDBJ databases">
        <title>Sinorhodobacter populi sp. nov. isolated from the symptomatic bark tissue of Populus euramericana canker.</title>
        <authorList>
            <person name="Xu G."/>
        </authorList>
    </citation>
    <scope>NUCLEOTIDE SEQUENCE [LARGE SCALE GENOMIC DNA]</scope>
    <source>
        <strain evidence="4 5">07D10-4-3</strain>
    </source>
</reference>
<dbReference type="GO" id="GO:0016020">
    <property type="term" value="C:membrane"/>
    <property type="evidence" value="ECO:0007669"/>
    <property type="project" value="TreeGrafter"/>
</dbReference>
<feature type="domain" description="SGNH" evidence="3">
    <location>
        <begin position="403"/>
        <end position="661"/>
    </location>
</feature>
<dbReference type="PANTHER" id="PTHR23028">
    <property type="entry name" value="ACETYLTRANSFERASE"/>
    <property type="match status" value="1"/>
</dbReference>
<dbReference type="InterPro" id="IPR043968">
    <property type="entry name" value="SGNH"/>
</dbReference>
<keyword evidence="4" id="KW-0012">Acyltransferase</keyword>
<feature type="transmembrane region" description="Helical" evidence="1">
    <location>
        <begin position="309"/>
        <end position="327"/>
    </location>
</feature>
<evidence type="ECO:0000259" key="3">
    <source>
        <dbReference type="Pfam" id="PF19040"/>
    </source>
</evidence>
<reference evidence="4 5" key="2">
    <citation type="submission" date="2019-01" db="EMBL/GenBank/DDBJ databases">
        <authorList>
            <person name="Li Y."/>
        </authorList>
    </citation>
    <scope>NUCLEOTIDE SEQUENCE [LARGE SCALE GENOMIC DNA]</scope>
    <source>
        <strain evidence="4 5">07D10-4-3</strain>
    </source>
</reference>
<feature type="transmembrane region" description="Helical" evidence="1">
    <location>
        <begin position="161"/>
        <end position="179"/>
    </location>
</feature>
<evidence type="ECO:0000256" key="1">
    <source>
        <dbReference type="SAM" id="Phobius"/>
    </source>
</evidence>
<gene>
    <name evidence="4" type="ORF">D2T29_13605</name>
</gene>
<keyword evidence="4" id="KW-0808">Transferase</keyword>
<comment type="caution">
    <text evidence="4">The sequence shown here is derived from an EMBL/GenBank/DDBJ whole genome shotgun (WGS) entry which is preliminary data.</text>
</comment>
<feature type="transmembrane region" description="Helical" evidence="1">
    <location>
        <begin position="72"/>
        <end position="93"/>
    </location>
</feature>
<evidence type="ECO:0000313" key="4">
    <source>
        <dbReference type="EMBL" id="RWR29818.1"/>
    </source>
</evidence>
<dbReference type="Pfam" id="PF19040">
    <property type="entry name" value="SGNH"/>
    <property type="match status" value="1"/>
</dbReference>
<feature type="transmembrane region" description="Helical" evidence="1">
    <location>
        <begin position="31"/>
        <end position="51"/>
    </location>
</feature>
<sequence length="669" mass="74113">MKYRPEVDGLRTLAVIPVVLFHAGFQRFSGGYAGVDIFFVISGFLITTILISELERGDFSIARFYERRARRILPALFFVMALCIPAAWVWLLPPDFEEFSASALSVVFFVSNIFFWMQSGYFDGAAELKPLLHTWSLAVEEQYYLIFPLLLWALWRFGRRNVFAAVIGLAALSFVFSLWQIRHDPEGNFYLAPSRAWELLAGSVCALVLSRKPLPGNDIAGLAGIGMILVAIFAFDARTPWPGPWTLLPVVGTMLVILFARQGTLAARLLSLRPMVWIGLISYSLYLWHQPVFAFGRIAFDVPQASKRMLLLAGLSAGLAWFSWRFVERPFRKGAQYPLPTRAAVFRAGALGGMVFAAFGLFGISSGGAAMRYPAGLSTLLAAGDDTSRNPCKVEMRDSLPVHPVPACLVTSGQKAPHVILAGDSHAWAVSDEVGRALRAAGVDYYVMSHSACIPVPGIYRLDLKPVDRCPAFFDGLFRYAREQGVKTIILSGRFTANLTMTYYDNGEGGVEGLTWMEDRVVADSVYDAANPAVPPEDIRRARVAEAFRDRLTALSQEFNLVIIEPIPEAGWNVPKEAMQRALKTGRVEDLSTSRARYLDRNAETLALLRELPAEHVRLVRSVDVFCPEDTGRCRNMIDGVPLYSDDDHLTNTGARLLAPGVVEAVRGW</sequence>
<feature type="transmembrane region" description="Helical" evidence="1">
    <location>
        <begin position="241"/>
        <end position="260"/>
    </location>
</feature>
<feature type="transmembrane region" description="Helical" evidence="1">
    <location>
        <begin position="272"/>
        <end position="289"/>
    </location>
</feature>
<keyword evidence="1" id="KW-1133">Transmembrane helix</keyword>
<dbReference type="GO" id="GO:0009103">
    <property type="term" value="P:lipopolysaccharide biosynthetic process"/>
    <property type="evidence" value="ECO:0007669"/>
    <property type="project" value="TreeGrafter"/>
</dbReference>
<dbReference type="AlphaFoldDB" id="A0A443KAM5"/>
<feature type="transmembrane region" description="Helical" evidence="1">
    <location>
        <begin position="99"/>
        <end position="117"/>
    </location>
</feature>
<accession>A0A443KAM5</accession>
<feature type="domain" description="Acyltransferase 3" evidence="2">
    <location>
        <begin position="6"/>
        <end position="304"/>
    </location>
</feature>
<evidence type="ECO:0000259" key="2">
    <source>
        <dbReference type="Pfam" id="PF01757"/>
    </source>
</evidence>
<dbReference type="GO" id="GO:0016747">
    <property type="term" value="F:acyltransferase activity, transferring groups other than amino-acyl groups"/>
    <property type="evidence" value="ECO:0007669"/>
    <property type="project" value="InterPro"/>
</dbReference>
<dbReference type="InterPro" id="IPR002656">
    <property type="entry name" value="Acyl_transf_3_dom"/>
</dbReference>
<dbReference type="EMBL" id="SAUY01000018">
    <property type="protein sequence ID" value="RWR29818.1"/>
    <property type="molecule type" value="Genomic_DNA"/>
</dbReference>
<organism evidence="4 5">
    <name type="scientific">Paenirhodobacter populi</name>
    <dbReference type="NCBI Taxonomy" id="2306993"/>
    <lineage>
        <taxon>Bacteria</taxon>
        <taxon>Pseudomonadati</taxon>
        <taxon>Pseudomonadota</taxon>
        <taxon>Alphaproteobacteria</taxon>
        <taxon>Rhodobacterales</taxon>
        <taxon>Rhodobacter group</taxon>
        <taxon>Paenirhodobacter</taxon>
    </lineage>
</organism>
<feature type="transmembrane region" description="Helical" evidence="1">
    <location>
        <begin position="7"/>
        <end position="25"/>
    </location>
</feature>
<dbReference type="Proteomes" id="UP000284451">
    <property type="component" value="Unassembled WGS sequence"/>
</dbReference>
<dbReference type="Pfam" id="PF01757">
    <property type="entry name" value="Acyl_transf_3"/>
    <property type="match status" value="1"/>
</dbReference>
<keyword evidence="1" id="KW-0812">Transmembrane</keyword>
<proteinExistence type="predicted"/>
<protein>
    <submittedName>
        <fullName evidence="4">Acyltransferase</fullName>
    </submittedName>
</protein>
<dbReference type="PANTHER" id="PTHR23028:SF53">
    <property type="entry name" value="ACYL_TRANSF_3 DOMAIN-CONTAINING PROTEIN"/>
    <property type="match status" value="1"/>
</dbReference>
<feature type="transmembrane region" description="Helical" evidence="1">
    <location>
        <begin position="348"/>
        <end position="371"/>
    </location>
</feature>
<keyword evidence="1" id="KW-0472">Membrane</keyword>
<dbReference type="RefSeq" id="WP_128232874.1">
    <property type="nucleotide sequence ID" value="NZ_SAUY01000018.1"/>
</dbReference>
<name>A0A443KAM5_9RHOB</name>